<dbReference type="InterPro" id="IPR018448">
    <property type="entry name" value="TatB"/>
</dbReference>
<keyword evidence="6 10" id="KW-1133">Transmembrane helix</keyword>
<evidence type="ECO:0000256" key="10">
    <source>
        <dbReference type="SAM" id="Phobius"/>
    </source>
</evidence>
<evidence type="ECO:0000256" key="5">
    <source>
        <dbReference type="ARBA" id="ARBA00022927"/>
    </source>
</evidence>
<feature type="compositionally biased region" description="Low complexity" evidence="9">
    <location>
        <begin position="105"/>
        <end position="120"/>
    </location>
</feature>
<dbReference type="Proteomes" id="UP001553161">
    <property type="component" value="Unassembled WGS sequence"/>
</dbReference>
<protein>
    <submittedName>
        <fullName evidence="11">Sec-independent protein translocase protein TatB</fullName>
    </submittedName>
</protein>
<dbReference type="RefSeq" id="WP_366190732.1">
    <property type="nucleotide sequence ID" value="NZ_JBFBVU010000001.1"/>
</dbReference>
<gene>
    <name evidence="11" type="primary">tatB</name>
    <name evidence="11" type="ORF">AB0T83_00820</name>
</gene>
<evidence type="ECO:0000313" key="11">
    <source>
        <dbReference type="EMBL" id="MEV8465322.1"/>
    </source>
</evidence>
<comment type="subcellular location">
    <subcellularLocation>
        <location evidence="1">Membrane</location>
        <topology evidence="1">Single-pass membrane protein</topology>
    </subcellularLocation>
</comment>
<reference evidence="11 12" key="1">
    <citation type="submission" date="2024-07" db="EMBL/GenBank/DDBJ databases">
        <authorList>
            <person name="Kang M."/>
        </authorList>
    </citation>
    <scope>NUCLEOTIDE SEQUENCE [LARGE SCALE GENOMIC DNA]</scope>
    <source>
        <strain evidence="11 12">DFM31</strain>
    </source>
</reference>
<keyword evidence="2" id="KW-0813">Transport</keyword>
<dbReference type="Pfam" id="PF02416">
    <property type="entry name" value="TatA_B_E"/>
    <property type="match status" value="1"/>
</dbReference>
<feature type="transmembrane region" description="Helical" evidence="10">
    <location>
        <begin position="6"/>
        <end position="22"/>
    </location>
</feature>
<keyword evidence="7" id="KW-0811">Translocation</keyword>
<dbReference type="PANTHER" id="PTHR33162:SF1">
    <property type="entry name" value="SEC-INDEPENDENT PROTEIN TRANSLOCASE PROTEIN TATA, CHLOROPLASTIC"/>
    <property type="match status" value="1"/>
</dbReference>
<comment type="caution">
    <text evidence="11">The sequence shown here is derived from an EMBL/GenBank/DDBJ whole genome shotgun (WGS) entry which is preliminary data.</text>
</comment>
<evidence type="ECO:0000256" key="4">
    <source>
        <dbReference type="ARBA" id="ARBA00022692"/>
    </source>
</evidence>
<dbReference type="PANTHER" id="PTHR33162">
    <property type="entry name" value="SEC-INDEPENDENT PROTEIN TRANSLOCASE PROTEIN TATA, CHLOROPLASTIC"/>
    <property type="match status" value="1"/>
</dbReference>
<dbReference type="InterPro" id="IPR003369">
    <property type="entry name" value="TatA/B/E"/>
</dbReference>
<evidence type="ECO:0000256" key="2">
    <source>
        <dbReference type="ARBA" id="ARBA00022448"/>
    </source>
</evidence>
<evidence type="ECO:0000256" key="9">
    <source>
        <dbReference type="SAM" id="MobiDB-lite"/>
    </source>
</evidence>
<evidence type="ECO:0000256" key="6">
    <source>
        <dbReference type="ARBA" id="ARBA00022989"/>
    </source>
</evidence>
<keyword evidence="8 10" id="KW-0472">Membrane</keyword>
<evidence type="ECO:0000256" key="3">
    <source>
        <dbReference type="ARBA" id="ARBA00022475"/>
    </source>
</evidence>
<evidence type="ECO:0000313" key="12">
    <source>
        <dbReference type="Proteomes" id="UP001553161"/>
    </source>
</evidence>
<feature type="region of interest" description="Disordered" evidence="9">
    <location>
        <begin position="88"/>
        <end position="143"/>
    </location>
</feature>
<evidence type="ECO:0000256" key="1">
    <source>
        <dbReference type="ARBA" id="ARBA00004167"/>
    </source>
</evidence>
<keyword evidence="3" id="KW-1003">Cell membrane</keyword>
<feature type="compositionally biased region" description="Basic and acidic residues" evidence="9">
    <location>
        <begin position="88"/>
        <end position="99"/>
    </location>
</feature>
<sequence length="143" mass="14927">MFDIGWTELLVIGIVALIVVGPKDLPILFRRMGEFTGKAKAMAREFSRAMDDAADQAGVKDIQASLKAAANPKQFGLDTINKAAKDLELPDDPLADKPAGKASGAKTPAKTGTPKTPTADTAKHPEEAPSVAAADETTDTNPA</sequence>
<keyword evidence="5" id="KW-0653">Protein transport</keyword>
<keyword evidence="12" id="KW-1185">Reference proteome</keyword>
<proteinExistence type="predicted"/>
<name>A0ABV3L187_9RHOB</name>
<organism evidence="11 12">
    <name type="scientific">Meridianimarinicoccus marinus</name>
    <dbReference type="NCBI Taxonomy" id="3231483"/>
    <lineage>
        <taxon>Bacteria</taxon>
        <taxon>Pseudomonadati</taxon>
        <taxon>Pseudomonadota</taxon>
        <taxon>Alphaproteobacteria</taxon>
        <taxon>Rhodobacterales</taxon>
        <taxon>Paracoccaceae</taxon>
        <taxon>Meridianimarinicoccus</taxon>
    </lineage>
</organism>
<evidence type="ECO:0000256" key="7">
    <source>
        <dbReference type="ARBA" id="ARBA00023010"/>
    </source>
</evidence>
<keyword evidence="4 10" id="KW-0812">Transmembrane</keyword>
<dbReference type="Gene3D" id="1.20.5.3310">
    <property type="match status" value="1"/>
</dbReference>
<dbReference type="NCBIfam" id="TIGR01410">
    <property type="entry name" value="tatB"/>
    <property type="match status" value="1"/>
</dbReference>
<dbReference type="PRINTS" id="PR01506">
    <property type="entry name" value="TATBPROTEIN"/>
</dbReference>
<accession>A0ABV3L187</accession>
<dbReference type="EMBL" id="JBFBVU010000001">
    <property type="protein sequence ID" value="MEV8465322.1"/>
    <property type="molecule type" value="Genomic_DNA"/>
</dbReference>
<evidence type="ECO:0000256" key="8">
    <source>
        <dbReference type="ARBA" id="ARBA00023136"/>
    </source>
</evidence>